<dbReference type="Proteomes" id="UP001162261">
    <property type="component" value="Unassembled WGS sequence"/>
</dbReference>
<comment type="caution">
    <text evidence="1">The sequence shown here is derived from an EMBL/GenBank/DDBJ whole genome shotgun (WGS) entry which is preliminary data.</text>
</comment>
<sequence>MLKMPVDENKIESRLRSLSESIALMHIDFAGFFEEYSLKESIDSIMLNYESGSYTSAIKSCSEQSFLIKNNKLIDLYKAEYGKSYFSNLIIESKIVFELNVVISYIAHNLQKKGYSESHISTLYYYFYLLLKLISPKNCEYRDEDGFSEILESINIFLIKSCESIVDDLDEKFVSDYNKKFNKLFFSVTNIDKITIVKKIFEYLKIFIVKIKNIENLKNNKKSTKAKSKFKRIKVSDPSPQEAISICVPEGSYDSIEDEISEDDTQTILNVKADSVAGRVSGYVQSDKKIAEIIIRRNYPTVSNPSFLEQILLRKVFQVLIDKFQAQPDSQESAIAAMFLMSLFTGVSATHFLNIDLLLEDQRISKAKDADGYLFRYYVGLDNTEKSKNRTLINQLCLTTAQNWDIHVPASWVDTILNHQNLLIVDLNLKIKDWFSRYCLGVINIGSIAQQLHFHMARIDPKGLLKEFIKNKKIHHEPELAYAVFNAIEMNKYYQKYLENVTDVQFQSSDDSSSDKAIDYPVIWERNERKIGSRKLWNTKDARNFIHRLKSDLESTLNNEKKSLYEKVNSYAIWMWTICLLTLGIRPNSGAPGPLKYYDATNGFYYVHDKKSESRPFGRYIPITSFLKEEISKYQNFLMEQGLANKVEKDTDLSLIYIMDKRKKLQEITADFVQCNLESMNFYLYKNWARHFLINSVKLPIDIQKTLYAHDSLDLGFSYGSSLSFYAYKTKILNAVDGMLIELGLVIKV</sequence>
<accession>A0AA42XJ82</accession>
<gene>
    <name evidence="1" type="ORF">N5J46_15945</name>
</gene>
<organism evidence="1 2">
    <name type="scientific">Acinetobacter johnsonii</name>
    <dbReference type="NCBI Taxonomy" id="40214"/>
    <lineage>
        <taxon>Bacteria</taxon>
        <taxon>Pseudomonadati</taxon>
        <taxon>Pseudomonadota</taxon>
        <taxon>Gammaproteobacteria</taxon>
        <taxon>Moraxellales</taxon>
        <taxon>Moraxellaceae</taxon>
        <taxon>Acinetobacter</taxon>
    </lineage>
</organism>
<evidence type="ECO:0000313" key="1">
    <source>
        <dbReference type="EMBL" id="MDH2173884.1"/>
    </source>
</evidence>
<dbReference type="AlphaFoldDB" id="A0AA42XJ82"/>
<dbReference type="EMBL" id="JAOCLH010000046">
    <property type="protein sequence ID" value="MDH2173884.1"/>
    <property type="molecule type" value="Genomic_DNA"/>
</dbReference>
<dbReference type="RefSeq" id="WP_016167546.1">
    <property type="nucleotide sequence ID" value="NZ_CP059080.1"/>
</dbReference>
<protein>
    <submittedName>
        <fullName evidence="1">Uncharacterized protein</fullName>
    </submittedName>
</protein>
<evidence type="ECO:0000313" key="2">
    <source>
        <dbReference type="Proteomes" id="UP001162261"/>
    </source>
</evidence>
<proteinExistence type="predicted"/>
<name>A0AA42XJ82_ACIJO</name>
<reference evidence="1" key="1">
    <citation type="submission" date="2022-09" db="EMBL/GenBank/DDBJ databases">
        <title>Intensive care unit water sources are persistently colonized with multi-drug resistant bacteria and are the site of extensive horizontal gene transfer of antibiotic resistance genes.</title>
        <authorList>
            <person name="Diorio-Toth L."/>
        </authorList>
    </citation>
    <scope>NUCLEOTIDE SEQUENCE</scope>
    <source>
        <strain evidence="1">GD03649</strain>
    </source>
</reference>